<protein>
    <submittedName>
        <fullName evidence="1">Uncharacterized protein</fullName>
    </submittedName>
</protein>
<dbReference type="Proteomes" id="UP000821853">
    <property type="component" value="Chromosome 10"/>
</dbReference>
<sequence>MDLKYLAQVITDCKDGTLKPFLSVETHKIDSPFRDIVEDKGSWQRTLATIVQAKLSLLLVDDPFLIRNSEKVVEFLKTCPPVTCVSIVTKDLYYSITQNKAISAVEETIDTYEAVRFQNL</sequence>
<comment type="caution">
    <text evidence="1">The sequence shown here is derived from an EMBL/GenBank/DDBJ whole genome shotgun (WGS) entry which is preliminary data.</text>
</comment>
<name>A0A9J6FM96_HAELO</name>
<gene>
    <name evidence="1" type="ORF">HPB48_016864</name>
</gene>
<proteinExistence type="predicted"/>
<accession>A0A9J6FM96</accession>
<dbReference type="OrthoDB" id="6514472at2759"/>
<organism evidence="1 2">
    <name type="scientific">Haemaphysalis longicornis</name>
    <name type="common">Bush tick</name>
    <dbReference type="NCBI Taxonomy" id="44386"/>
    <lineage>
        <taxon>Eukaryota</taxon>
        <taxon>Metazoa</taxon>
        <taxon>Ecdysozoa</taxon>
        <taxon>Arthropoda</taxon>
        <taxon>Chelicerata</taxon>
        <taxon>Arachnida</taxon>
        <taxon>Acari</taxon>
        <taxon>Parasitiformes</taxon>
        <taxon>Ixodida</taxon>
        <taxon>Ixodoidea</taxon>
        <taxon>Ixodidae</taxon>
        <taxon>Haemaphysalinae</taxon>
        <taxon>Haemaphysalis</taxon>
    </lineage>
</organism>
<dbReference type="AlphaFoldDB" id="A0A9J6FM96"/>
<dbReference type="EMBL" id="JABSTR010000002">
    <property type="protein sequence ID" value="KAH9364165.1"/>
    <property type="molecule type" value="Genomic_DNA"/>
</dbReference>
<keyword evidence="2" id="KW-1185">Reference proteome</keyword>
<reference evidence="1 2" key="1">
    <citation type="journal article" date="2020" name="Cell">
        <title>Large-Scale Comparative Analyses of Tick Genomes Elucidate Their Genetic Diversity and Vector Capacities.</title>
        <authorList>
            <consortium name="Tick Genome and Microbiome Consortium (TIGMIC)"/>
            <person name="Jia N."/>
            <person name="Wang J."/>
            <person name="Shi W."/>
            <person name="Du L."/>
            <person name="Sun Y."/>
            <person name="Zhan W."/>
            <person name="Jiang J.F."/>
            <person name="Wang Q."/>
            <person name="Zhang B."/>
            <person name="Ji P."/>
            <person name="Bell-Sakyi L."/>
            <person name="Cui X.M."/>
            <person name="Yuan T.T."/>
            <person name="Jiang B.G."/>
            <person name="Yang W.F."/>
            <person name="Lam T.T."/>
            <person name="Chang Q.C."/>
            <person name="Ding S.J."/>
            <person name="Wang X.J."/>
            <person name="Zhu J.G."/>
            <person name="Ruan X.D."/>
            <person name="Zhao L."/>
            <person name="Wei J.T."/>
            <person name="Ye R.Z."/>
            <person name="Que T.C."/>
            <person name="Du C.H."/>
            <person name="Zhou Y.H."/>
            <person name="Cheng J.X."/>
            <person name="Dai P.F."/>
            <person name="Guo W.B."/>
            <person name="Han X.H."/>
            <person name="Huang E.J."/>
            <person name="Li L.F."/>
            <person name="Wei W."/>
            <person name="Gao Y.C."/>
            <person name="Liu J.Z."/>
            <person name="Shao H.Z."/>
            <person name="Wang X."/>
            <person name="Wang C.C."/>
            <person name="Yang T.C."/>
            <person name="Huo Q.B."/>
            <person name="Li W."/>
            <person name="Chen H.Y."/>
            <person name="Chen S.E."/>
            <person name="Zhou L.G."/>
            <person name="Ni X.B."/>
            <person name="Tian J.H."/>
            <person name="Sheng Y."/>
            <person name="Liu T."/>
            <person name="Pan Y.S."/>
            <person name="Xia L.Y."/>
            <person name="Li J."/>
            <person name="Zhao F."/>
            <person name="Cao W.C."/>
        </authorList>
    </citation>
    <scope>NUCLEOTIDE SEQUENCE [LARGE SCALE GENOMIC DNA]</scope>
    <source>
        <strain evidence="1">HaeL-2018</strain>
    </source>
</reference>
<evidence type="ECO:0000313" key="2">
    <source>
        <dbReference type="Proteomes" id="UP000821853"/>
    </source>
</evidence>
<evidence type="ECO:0000313" key="1">
    <source>
        <dbReference type="EMBL" id="KAH9364165.1"/>
    </source>
</evidence>
<dbReference type="VEuPathDB" id="VectorBase:HLOH_045526"/>